<name>A0ABU0HAS1_9HYPH</name>
<dbReference type="EMBL" id="JAUSVO010000005">
    <property type="protein sequence ID" value="MDQ0439419.1"/>
    <property type="molecule type" value="Genomic_DNA"/>
</dbReference>
<keyword evidence="3 5" id="KW-0732">Signal</keyword>
<keyword evidence="7" id="KW-1185">Reference proteome</keyword>
<keyword evidence="4" id="KW-0574">Periplasm</keyword>
<dbReference type="PROSITE" id="PS01037">
    <property type="entry name" value="SBP_BACTERIAL_1"/>
    <property type="match status" value="1"/>
</dbReference>
<dbReference type="Proteomes" id="UP001241603">
    <property type="component" value="Unassembled WGS sequence"/>
</dbReference>
<dbReference type="PANTHER" id="PTHR30061">
    <property type="entry name" value="MALTOSE-BINDING PERIPLASMIC PROTEIN"/>
    <property type="match status" value="1"/>
</dbReference>
<reference evidence="6 7" key="1">
    <citation type="submission" date="2023-07" db="EMBL/GenBank/DDBJ databases">
        <title>Genomic Encyclopedia of Type Strains, Phase IV (KMG-IV): sequencing the most valuable type-strain genomes for metagenomic binning, comparative biology and taxonomic classification.</title>
        <authorList>
            <person name="Goeker M."/>
        </authorList>
    </citation>
    <scope>NUCLEOTIDE SEQUENCE [LARGE SCALE GENOMIC DNA]</scope>
    <source>
        <strain evidence="6 7">B6-8</strain>
    </source>
</reference>
<accession>A0ABU0HAS1</accession>
<keyword evidence="2" id="KW-0813">Transport</keyword>
<evidence type="ECO:0000313" key="6">
    <source>
        <dbReference type="EMBL" id="MDQ0439419.1"/>
    </source>
</evidence>
<comment type="caution">
    <text evidence="6">The sequence shown here is derived from an EMBL/GenBank/DDBJ whole genome shotgun (WGS) entry which is preliminary data.</text>
</comment>
<evidence type="ECO:0000256" key="3">
    <source>
        <dbReference type="ARBA" id="ARBA00022729"/>
    </source>
</evidence>
<dbReference type="InterPro" id="IPR006061">
    <property type="entry name" value="SBP_1_CS"/>
</dbReference>
<dbReference type="SUPFAM" id="SSF53850">
    <property type="entry name" value="Periplasmic binding protein-like II"/>
    <property type="match status" value="1"/>
</dbReference>
<evidence type="ECO:0000256" key="1">
    <source>
        <dbReference type="ARBA" id="ARBA00008520"/>
    </source>
</evidence>
<dbReference type="Pfam" id="PF13416">
    <property type="entry name" value="SBP_bac_8"/>
    <property type="match status" value="1"/>
</dbReference>
<proteinExistence type="inferred from homology"/>
<organism evidence="6 7">
    <name type="scientific">Kaistia dalseonensis</name>
    <dbReference type="NCBI Taxonomy" id="410840"/>
    <lineage>
        <taxon>Bacteria</taxon>
        <taxon>Pseudomonadati</taxon>
        <taxon>Pseudomonadota</taxon>
        <taxon>Alphaproteobacteria</taxon>
        <taxon>Hyphomicrobiales</taxon>
        <taxon>Kaistiaceae</taxon>
        <taxon>Kaistia</taxon>
    </lineage>
</organism>
<feature type="chain" id="PRO_5047493375" evidence="5">
    <location>
        <begin position="31"/>
        <end position="424"/>
    </location>
</feature>
<dbReference type="PANTHER" id="PTHR30061:SF50">
    <property type="entry name" value="MALTOSE_MALTODEXTRIN-BINDING PERIPLASMIC PROTEIN"/>
    <property type="match status" value="1"/>
</dbReference>
<dbReference type="Gene3D" id="3.40.190.10">
    <property type="entry name" value="Periplasmic binding protein-like II"/>
    <property type="match status" value="2"/>
</dbReference>
<protein>
    <submittedName>
        <fullName evidence="6">ABC-type glycerol-3-phosphate transport system substrate-binding protein</fullName>
    </submittedName>
</protein>
<comment type="similarity">
    <text evidence="1">Belongs to the bacterial solute-binding protein 1 family.</text>
</comment>
<dbReference type="InterPro" id="IPR006059">
    <property type="entry name" value="SBP"/>
</dbReference>
<feature type="signal peptide" evidence="5">
    <location>
        <begin position="1"/>
        <end position="30"/>
    </location>
</feature>
<dbReference type="RefSeq" id="WP_266350302.1">
    <property type="nucleotide sequence ID" value="NZ_JAPKNG010000005.1"/>
</dbReference>
<evidence type="ECO:0000256" key="2">
    <source>
        <dbReference type="ARBA" id="ARBA00022448"/>
    </source>
</evidence>
<evidence type="ECO:0000313" key="7">
    <source>
        <dbReference type="Proteomes" id="UP001241603"/>
    </source>
</evidence>
<gene>
    <name evidence="6" type="ORF">QO014_003820</name>
</gene>
<evidence type="ECO:0000256" key="5">
    <source>
        <dbReference type="SAM" id="SignalP"/>
    </source>
</evidence>
<evidence type="ECO:0000256" key="4">
    <source>
        <dbReference type="ARBA" id="ARBA00022764"/>
    </source>
</evidence>
<sequence length="424" mass="45259">MKATNRTLRAGTMLAAAFTLAIGFAGTASADTTLTVWDWKNGDPVTADYYAAVKKDFEAAHPGVTVKYVMQPHDQYYTLLGTAISSGQGPDVVLLHGGSQAKERVSALTKLDDKVADIKGTVAGWDEFTGADGGLYAVPISIQGFAVYYNKDLFAKAGLDPEKTPKSWADLSATAEALKKAGVAPFALGNKEGFGADFFLSAVAANGWTKAQQDAWTKGDLKWSSPEVKAIVQAWVDTKGAGWYADGANSTAKFMDEYESFERGENAQTIGLISDVAHWKEFDEFLGADKVGVYVMPPIAGGDGSLKLPLAGGIGYGVTKFSPNQDLAADLVKSFADTDHMKIFFETAGAIPANTKVDTSDTKSPSAKVILAWLSDGVPLAHNNMSTAEVEEWHRQSQLLFTGETTVDKAVARLDDVQAQSKKK</sequence>